<organism evidence="2 3">
    <name type="scientific">Thanatephorus cucumeris (strain AG1-IB / isolate 7/3/14)</name>
    <name type="common">Lettuce bottom rot fungus</name>
    <name type="synonym">Rhizoctonia solani</name>
    <dbReference type="NCBI Taxonomy" id="1108050"/>
    <lineage>
        <taxon>Eukaryota</taxon>
        <taxon>Fungi</taxon>
        <taxon>Dikarya</taxon>
        <taxon>Basidiomycota</taxon>
        <taxon>Agaricomycotina</taxon>
        <taxon>Agaricomycetes</taxon>
        <taxon>Cantharellales</taxon>
        <taxon>Ceratobasidiaceae</taxon>
        <taxon>Rhizoctonia</taxon>
        <taxon>Rhizoctonia solani AG-1</taxon>
    </lineage>
</organism>
<evidence type="ECO:0000313" key="2">
    <source>
        <dbReference type="EMBL" id="CCO34372.1"/>
    </source>
</evidence>
<protein>
    <submittedName>
        <fullName evidence="2">Uncharacterized protein</fullName>
    </submittedName>
</protein>
<sequence>MVHQPNLEPVQEVEITDQDEIETIRDTTPRIDDRPPSPMHPPPIDQVIPRCQPCVDRGRYSFCDRSWPFCTKCEAEGTTERCFHSYMDHPTQAQLIRDSQDSPRLNHELVRQMSQTQVVPAVPPPAARPRRAASAAPVLQAMFVPPSRTARRPNERRCSQSPPPPPTTPRETPRIRSPQRSHSAQELRKIRDLHLERIAFLRAELQLAEQEAGLTHSSATLSAADQHTKDAAPVVRAALTQSPLHVNHIRSPGKFDHIHDSLAHSPYLSHCTPASSKYSEPRKVAGLPTTNSDFIAGSIYAGDSYAERKRPQIVPGLVGNREFAYIPDSVRCMFTGSNAWSTEVSLWYFSDEYAANPSKHGRLNDTIVLNADNQLEHRRAELPKLDESTITIPQFIRCWQRIAGFLHAINHPDSHAWDAHVKLMMGQPDFFEAFPKWRAYCGLVRRRALQEGIDPRVLQTHILNEVTVTYERELMRAEARRVVREEMDTAKRNQSHTYNNRGPPDSAAATLQKLWVLLHKGSGNGVITNGLH</sequence>
<accession>M5CEK6</accession>
<evidence type="ECO:0000256" key="1">
    <source>
        <dbReference type="SAM" id="MobiDB-lite"/>
    </source>
</evidence>
<dbReference type="AlphaFoldDB" id="M5CEK6"/>
<dbReference type="HOGENOM" id="CLU_512084_0_0_1"/>
<dbReference type="EMBL" id="CAOJ01012991">
    <property type="protein sequence ID" value="CCO34372.1"/>
    <property type="molecule type" value="Genomic_DNA"/>
</dbReference>
<evidence type="ECO:0000313" key="3">
    <source>
        <dbReference type="Proteomes" id="UP000012065"/>
    </source>
</evidence>
<dbReference type="Proteomes" id="UP000012065">
    <property type="component" value="Unassembled WGS sequence"/>
</dbReference>
<proteinExistence type="predicted"/>
<gene>
    <name evidence="2" type="ORF">BN14_08470</name>
</gene>
<comment type="caution">
    <text evidence="2">The sequence shown here is derived from an EMBL/GenBank/DDBJ whole genome shotgun (WGS) entry which is preliminary data.</text>
</comment>
<name>M5CEK6_THACB</name>
<feature type="region of interest" description="Disordered" evidence="1">
    <location>
        <begin position="115"/>
        <end position="187"/>
    </location>
</feature>
<reference evidence="2 3" key="1">
    <citation type="journal article" date="2013" name="J. Biotechnol.">
        <title>Establishment and interpretation of the genome sequence of the phytopathogenic fungus Rhizoctonia solani AG1-IB isolate 7/3/14.</title>
        <authorList>
            <person name="Wibberg D.W."/>
            <person name="Jelonek L.J."/>
            <person name="Rupp O.R."/>
            <person name="Hennig M.H."/>
            <person name="Eikmeyer F.E."/>
            <person name="Goesmann A.G."/>
            <person name="Hartmann A.H."/>
            <person name="Borriss R.B."/>
            <person name="Grosch R.G."/>
            <person name="Puehler A.P."/>
            <person name="Schlueter A.S."/>
        </authorList>
    </citation>
    <scope>NUCLEOTIDE SEQUENCE [LARGE SCALE GENOMIC DNA]</scope>
    <source>
        <strain evidence="3">AG1-IB / isolate 7/3/14</strain>
    </source>
</reference>